<protein>
    <recommendedName>
        <fullName evidence="5">ShKT domain-containing protein</fullName>
    </recommendedName>
</protein>
<dbReference type="InterPro" id="IPR008922">
    <property type="entry name" value="Di-copper_centre_dom_sf"/>
</dbReference>
<feature type="domain" description="ShKT" evidence="5">
    <location>
        <begin position="503"/>
        <end position="537"/>
    </location>
</feature>
<dbReference type="Gene3D" id="1.10.1280.10">
    <property type="entry name" value="Di-copper center containing domain from catechol oxidase"/>
    <property type="match status" value="1"/>
</dbReference>
<dbReference type="AlphaFoldDB" id="A0A2A2JDD4"/>
<dbReference type="EMBL" id="LIAE01010499">
    <property type="protein sequence ID" value="PAV59788.1"/>
    <property type="molecule type" value="Genomic_DNA"/>
</dbReference>
<evidence type="ECO:0000256" key="1">
    <source>
        <dbReference type="ARBA" id="ARBA00022723"/>
    </source>
</evidence>
<feature type="domain" description="ShKT" evidence="5">
    <location>
        <begin position="547"/>
        <end position="581"/>
    </location>
</feature>
<dbReference type="PANTHER" id="PTHR11474">
    <property type="entry name" value="TYROSINASE FAMILY MEMBER"/>
    <property type="match status" value="1"/>
</dbReference>
<organism evidence="6 7">
    <name type="scientific">Diploscapter pachys</name>
    <dbReference type="NCBI Taxonomy" id="2018661"/>
    <lineage>
        <taxon>Eukaryota</taxon>
        <taxon>Metazoa</taxon>
        <taxon>Ecdysozoa</taxon>
        <taxon>Nematoda</taxon>
        <taxon>Chromadorea</taxon>
        <taxon>Rhabditida</taxon>
        <taxon>Rhabditina</taxon>
        <taxon>Rhabditomorpha</taxon>
        <taxon>Rhabditoidea</taxon>
        <taxon>Rhabditidae</taxon>
        <taxon>Diploscapter</taxon>
    </lineage>
</organism>
<reference evidence="6 7" key="1">
    <citation type="journal article" date="2017" name="Curr. Biol.">
        <title>Genome architecture and evolution of a unichromosomal asexual nematode.</title>
        <authorList>
            <person name="Fradin H."/>
            <person name="Zegar C."/>
            <person name="Gutwein M."/>
            <person name="Lucas J."/>
            <person name="Kovtun M."/>
            <person name="Corcoran D."/>
            <person name="Baugh L.R."/>
            <person name="Kiontke K."/>
            <person name="Gunsalus K."/>
            <person name="Fitch D.H."/>
            <person name="Piano F."/>
        </authorList>
    </citation>
    <scope>NUCLEOTIDE SEQUENCE [LARGE SCALE GENOMIC DNA]</scope>
    <source>
        <strain evidence="6">PF1309</strain>
    </source>
</reference>
<feature type="chain" id="PRO_5011974175" description="ShKT domain-containing protein" evidence="4">
    <location>
        <begin position="24"/>
        <end position="731"/>
    </location>
</feature>
<dbReference type="Proteomes" id="UP000218231">
    <property type="component" value="Unassembled WGS sequence"/>
</dbReference>
<evidence type="ECO:0000256" key="2">
    <source>
        <dbReference type="ARBA" id="ARBA00023008"/>
    </source>
</evidence>
<dbReference type="InterPro" id="IPR002227">
    <property type="entry name" value="Tyrosinase_Cu-bd"/>
</dbReference>
<evidence type="ECO:0000313" key="7">
    <source>
        <dbReference type="Proteomes" id="UP000218231"/>
    </source>
</evidence>
<keyword evidence="3" id="KW-1015">Disulfide bond</keyword>
<comment type="caution">
    <text evidence="3">Lacks conserved residue(s) required for the propagation of feature annotation.</text>
</comment>
<sequence>MELIHYCLALCFILLSVIEPIHSESSCDNIKDPQGRIFCYKLQNWDTEARKRKKKAKVVHPPGVRAGSRDTSVSADAAVIPVGIGECYNLECACELLEESHNPRMENGQCMTNKGPLGQAVRKELRTLTASERKTLFDALLLLHESGEFHQHVRAHGHADKSAGAHGGPAFLPWHREYLKRVELALRQFDTSIGIPYIDWTLDDALENPRDSILFSEYLMGDTSGKRDNENGSWVINGPFKDFATAHGNPRLTRWVGVPFEDPITKEMIKPRPMTQEHVDYQLNAENVDQIITFPIFKNEKGCKYSDQIKNAGEMDPENAHGRGHMFVGGDMNEFSTASNDPIFYMHHAFVDFLWEEWRKNKQDSSQWETEWITDSEACSAPQHFREANMYPFIPMVNRDGLSVNYTKNMYKYEPRPTCNPDLGIDCKSEFLFCDLTKGKKGPRCASKIKKGKSCSGYEHKEDVCYLGECVDGKCVENDPNRPKTTPSPKPKTIKKMTKQETCWNENKCCAFWAARGDCKYNKAYMDQHCKASCGICKPGYKLVDDCTDRSPHCKNWKAQGYCEQYKDSMDENCRRSCNRCENTRAQECSAEGFSATTKAPFRCHDTLRNKCYNEHPCCQYWSQLGECQRNIVWMSCHCKVSCGVCYPDDYYYNSEIDYHAACPSLARKGECPRRLWMTENCRSSCGSSYNPFQLSQMCSAESGPNAKFDIPEHDFKDVSENAELFANIFG</sequence>
<dbReference type="Pfam" id="PF00264">
    <property type="entry name" value="Tyrosinase"/>
    <property type="match status" value="1"/>
</dbReference>
<dbReference type="PRINTS" id="PR00092">
    <property type="entry name" value="TYROSINASE"/>
</dbReference>
<dbReference type="SMART" id="SM00254">
    <property type="entry name" value="ShKT"/>
    <property type="match status" value="4"/>
</dbReference>
<dbReference type="GO" id="GO:0046872">
    <property type="term" value="F:metal ion binding"/>
    <property type="evidence" value="ECO:0007669"/>
    <property type="project" value="UniProtKB-KW"/>
</dbReference>
<feature type="disulfide bond" evidence="3">
    <location>
        <begin position="547"/>
        <end position="581"/>
    </location>
</feature>
<dbReference type="PROSITE" id="PS00498">
    <property type="entry name" value="TYROSINASE_2"/>
    <property type="match status" value="1"/>
</dbReference>
<feature type="disulfide bond" evidence="3">
    <location>
        <begin position="612"/>
        <end position="646"/>
    </location>
</feature>
<dbReference type="InterPro" id="IPR050316">
    <property type="entry name" value="Tyrosinase/Hemocyanin"/>
</dbReference>
<feature type="domain" description="ShKT" evidence="5">
    <location>
        <begin position="612"/>
        <end position="646"/>
    </location>
</feature>
<evidence type="ECO:0000313" key="6">
    <source>
        <dbReference type="EMBL" id="PAV59788.1"/>
    </source>
</evidence>
<dbReference type="SUPFAM" id="SSF48056">
    <property type="entry name" value="Di-copper centre-containing domain"/>
    <property type="match status" value="1"/>
</dbReference>
<evidence type="ECO:0000256" key="3">
    <source>
        <dbReference type="PROSITE-ProRule" id="PRU01005"/>
    </source>
</evidence>
<accession>A0A2A2JDD4</accession>
<dbReference type="Pfam" id="PF01549">
    <property type="entry name" value="ShK"/>
    <property type="match status" value="4"/>
</dbReference>
<comment type="caution">
    <text evidence="6">The sequence shown here is derived from an EMBL/GenBank/DDBJ whole genome shotgun (WGS) entry which is preliminary data.</text>
</comment>
<feature type="domain" description="ShKT" evidence="5">
    <location>
        <begin position="654"/>
        <end position="699"/>
    </location>
</feature>
<evidence type="ECO:0000259" key="5">
    <source>
        <dbReference type="PROSITE" id="PS51670"/>
    </source>
</evidence>
<name>A0A2A2JDD4_9BILA</name>
<dbReference type="PROSITE" id="PS00497">
    <property type="entry name" value="TYROSINASE_1"/>
    <property type="match status" value="1"/>
</dbReference>
<dbReference type="STRING" id="2018661.A0A2A2JDD4"/>
<dbReference type="InterPro" id="IPR003582">
    <property type="entry name" value="ShKT_dom"/>
</dbReference>
<dbReference type="OrthoDB" id="6132182at2759"/>
<feature type="signal peptide" evidence="4">
    <location>
        <begin position="1"/>
        <end position="23"/>
    </location>
</feature>
<proteinExistence type="predicted"/>
<keyword evidence="4" id="KW-0732">Signal</keyword>
<dbReference type="Gene3D" id="1.10.10.1940">
    <property type="match status" value="1"/>
</dbReference>
<dbReference type="GO" id="GO:0016491">
    <property type="term" value="F:oxidoreductase activity"/>
    <property type="evidence" value="ECO:0007669"/>
    <property type="project" value="InterPro"/>
</dbReference>
<dbReference type="PANTHER" id="PTHR11474:SF126">
    <property type="entry name" value="TYROSINASE-LIKE PROTEIN TYR-1-RELATED"/>
    <property type="match status" value="1"/>
</dbReference>
<keyword evidence="2" id="KW-0186">Copper</keyword>
<gene>
    <name evidence="6" type="ORF">WR25_25738</name>
</gene>
<keyword evidence="1" id="KW-0479">Metal-binding</keyword>
<keyword evidence="7" id="KW-1185">Reference proteome</keyword>
<feature type="disulfide bond" evidence="3">
    <location>
        <begin position="503"/>
        <end position="537"/>
    </location>
</feature>
<evidence type="ECO:0000256" key="4">
    <source>
        <dbReference type="SAM" id="SignalP"/>
    </source>
</evidence>
<dbReference type="PROSITE" id="PS51670">
    <property type="entry name" value="SHKT"/>
    <property type="match status" value="4"/>
</dbReference>